<sequence length="392" mass="41447">MHHAAEPPRRPTPRADAVTGTDFRIVDLTDLTDLTDSRDLTDPVGRTDLTDSTDLTELADLLTGTGTGAAAHTAWDAASVALLPPRLGRPYLRPGHCRVVVASEAGRPVGLLPLLRGTPGQIPQALLDPGPETAAVLPADPGDLLFVGGCVDLVAGAAVAAGLTEERRRAVRRGLVDRAWEQAGRDGLVPLALHVRDDEVADFRGPGRRAAELGVTCLLRLPGDGSDASYLAGLGQSGRRTVLKDRRRTAEAGLRSEVRPAGELTAAAAELVVAVKRRYGVEEHPRLVRSRLARWAADPAGERVAFAVSDEAGPVAVTFGCVRGTGLEIYETGLADAHPHRHEAYAESLFQAPVAFAQARGITTIDLGLDATTPKTRRGATLAPTWVVRPDQ</sequence>
<evidence type="ECO:0000313" key="1">
    <source>
        <dbReference type="EMBL" id="GHG02018.1"/>
    </source>
</evidence>
<comment type="caution">
    <text evidence="1">The sequence shown here is derived from an EMBL/GenBank/DDBJ whole genome shotgun (WGS) entry which is preliminary data.</text>
</comment>
<dbReference type="EMBL" id="BNBE01000001">
    <property type="protein sequence ID" value="GHG02018.1"/>
    <property type="molecule type" value="Genomic_DNA"/>
</dbReference>
<reference evidence="1" key="2">
    <citation type="submission" date="2020-09" db="EMBL/GenBank/DDBJ databases">
        <authorList>
            <person name="Sun Q."/>
            <person name="Ohkuma M."/>
        </authorList>
    </citation>
    <scope>NUCLEOTIDE SEQUENCE</scope>
    <source>
        <strain evidence="1">JCM 4122</strain>
    </source>
</reference>
<name>A0A919BNE1_STRFL</name>
<organism evidence="1 2">
    <name type="scientific">Streptomyces filamentosus</name>
    <name type="common">Streptomyces roseosporus</name>
    <dbReference type="NCBI Taxonomy" id="67294"/>
    <lineage>
        <taxon>Bacteria</taxon>
        <taxon>Bacillati</taxon>
        <taxon>Actinomycetota</taxon>
        <taxon>Actinomycetes</taxon>
        <taxon>Kitasatosporales</taxon>
        <taxon>Streptomycetaceae</taxon>
        <taxon>Streptomyces</taxon>
    </lineage>
</organism>
<keyword evidence="2" id="KW-1185">Reference proteome</keyword>
<evidence type="ECO:0008006" key="3">
    <source>
        <dbReference type="Google" id="ProtNLM"/>
    </source>
</evidence>
<protein>
    <recommendedName>
        <fullName evidence="3">BioF2-like acetyltransferase domain-containing protein</fullName>
    </recommendedName>
</protein>
<reference evidence="1" key="1">
    <citation type="journal article" date="2014" name="Int. J. Syst. Evol. Microbiol.">
        <title>Complete genome sequence of Corynebacterium casei LMG S-19264T (=DSM 44701T), isolated from a smear-ripened cheese.</title>
        <authorList>
            <consortium name="US DOE Joint Genome Institute (JGI-PGF)"/>
            <person name="Walter F."/>
            <person name="Albersmeier A."/>
            <person name="Kalinowski J."/>
            <person name="Ruckert C."/>
        </authorList>
    </citation>
    <scope>NUCLEOTIDE SEQUENCE</scope>
    <source>
        <strain evidence="1">JCM 4122</strain>
    </source>
</reference>
<dbReference type="SUPFAM" id="SSF55729">
    <property type="entry name" value="Acyl-CoA N-acyltransferases (Nat)"/>
    <property type="match status" value="1"/>
</dbReference>
<proteinExistence type="predicted"/>
<gene>
    <name evidence="1" type="ORF">GCM10017667_37080</name>
</gene>
<accession>A0A919BNE1</accession>
<evidence type="ECO:0000313" key="2">
    <source>
        <dbReference type="Proteomes" id="UP000632849"/>
    </source>
</evidence>
<dbReference type="AlphaFoldDB" id="A0A919BNE1"/>
<dbReference type="InterPro" id="IPR016181">
    <property type="entry name" value="Acyl_CoA_acyltransferase"/>
</dbReference>
<dbReference type="Proteomes" id="UP000632849">
    <property type="component" value="Unassembled WGS sequence"/>
</dbReference>